<gene>
    <name evidence="3" type="ORF">BKA19_4345</name>
</gene>
<name>A0A4Q7YDE8_9ACTN</name>
<evidence type="ECO:0000313" key="3">
    <source>
        <dbReference type="EMBL" id="RZU34573.1"/>
    </source>
</evidence>
<dbReference type="Proteomes" id="UP000292507">
    <property type="component" value="Unassembled WGS sequence"/>
</dbReference>
<feature type="transmembrane region" description="Helical" evidence="2">
    <location>
        <begin position="21"/>
        <end position="43"/>
    </location>
</feature>
<proteinExistence type="predicted"/>
<protein>
    <submittedName>
        <fullName evidence="3">Uncharacterized protein</fullName>
    </submittedName>
</protein>
<evidence type="ECO:0000313" key="4">
    <source>
        <dbReference type="Proteomes" id="UP000292507"/>
    </source>
</evidence>
<keyword evidence="4" id="KW-1185">Reference proteome</keyword>
<dbReference type="OrthoDB" id="5198339at2"/>
<feature type="region of interest" description="Disordered" evidence="1">
    <location>
        <begin position="50"/>
        <end position="72"/>
    </location>
</feature>
<keyword evidence="2" id="KW-0812">Transmembrane</keyword>
<keyword evidence="2" id="KW-0472">Membrane</keyword>
<feature type="region of interest" description="Disordered" evidence="1">
    <location>
        <begin position="140"/>
        <end position="168"/>
    </location>
</feature>
<accession>A0A4Q7YDE8</accession>
<dbReference type="RefSeq" id="WP_130504329.1">
    <property type="nucleotide sequence ID" value="NZ_POQT01000011.1"/>
</dbReference>
<dbReference type="EMBL" id="SHKV01000001">
    <property type="protein sequence ID" value="RZU34573.1"/>
    <property type="molecule type" value="Genomic_DNA"/>
</dbReference>
<sequence length="168" mass="16734">MSEQGTRSPETGGVLRRALRWWALTGVFLLGLVIGAVTIALLAGRAPVPSSAAPGAAGTSDPGGPAAATPGLPAGVTGELAVNAACLRAINAAQDTVDVVDDLAEGLAAMNAARLDEVVRRLQPLQERLQVNIEDCEVVGQVPSRSPGEAPATSGSPGASEPPASPTG</sequence>
<comment type="caution">
    <text evidence="3">The sequence shown here is derived from an EMBL/GenBank/DDBJ whole genome shotgun (WGS) entry which is preliminary data.</text>
</comment>
<dbReference type="AlphaFoldDB" id="A0A4Q7YDE8"/>
<evidence type="ECO:0000256" key="2">
    <source>
        <dbReference type="SAM" id="Phobius"/>
    </source>
</evidence>
<feature type="compositionally biased region" description="Low complexity" evidence="1">
    <location>
        <begin position="146"/>
        <end position="162"/>
    </location>
</feature>
<keyword evidence="2" id="KW-1133">Transmembrane helix</keyword>
<reference evidence="3 4" key="1">
    <citation type="submission" date="2019-02" db="EMBL/GenBank/DDBJ databases">
        <title>Sequencing the genomes of 1000 actinobacteria strains.</title>
        <authorList>
            <person name="Klenk H.-P."/>
        </authorList>
    </citation>
    <scope>NUCLEOTIDE SEQUENCE [LARGE SCALE GENOMIC DNA]</scope>
    <source>
        <strain evidence="3 4">DSM 44509</strain>
    </source>
</reference>
<organism evidence="3 4">
    <name type="scientific">Blastococcus saxobsidens</name>
    <dbReference type="NCBI Taxonomy" id="138336"/>
    <lineage>
        <taxon>Bacteria</taxon>
        <taxon>Bacillati</taxon>
        <taxon>Actinomycetota</taxon>
        <taxon>Actinomycetes</taxon>
        <taxon>Geodermatophilales</taxon>
        <taxon>Geodermatophilaceae</taxon>
        <taxon>Blastococcus</taxon>
    </lineage>
</organism>
<evidence type="ECO:0000256" key="1">
    <source>
        <dbReference type="SAM" id="MobiDB-lite"/>
    </source>
</evidence>